<dbReference type="InterPro" id="IPR028989">
    <property type="entry name" value="RimP_N"/>
</dbReference>
<protein>
    <recommendedName>
        <fullName evidence="3">Ribosome maturation factor RimP</fullName>
    </recommendedName>
</protein>
<evidence type="ECO:0000259" key="4">
    <source>
        <dbReference type="Pfam" id="PF02576"/>
    </source>
</evidence>
<organism evidence="5 6">
    <name type="scientific">Brevibacterium luteolum</name>
    <dbReference type="NCBI Taxonomy" id="199591"/>
    <lineage>
        <taxon>Bacteria</taxon>
        <taxon>Bacillati</taxon>
        <taxon>Actinomycetota</taxon>
        <taxon>Actinomycetes</taxon>
        <taxon>Micrococcales</taxon>
        <taxon>Brevibacteriaceae</taxon>
        <taxon>Brevibacterium</taxon>
    </lineage>
</organism>
<evidence type="ECO:0000313" key="5">
    <source>
        <dbReference type="EMBL" id="PMB97524.1"/>
    </source>
</evidence>
<dbReference type="InterPro" id="IPR003728">
    <property type="entry name" value="Ribosome_maturation_RimP"/>
</dbReference>
<evidence type="ECO:0000256" key="3">
    <source>
        <dbReference type="HAMAP-Rule" id="MF_01077"/>
    </source>
</evidence>
<comment type="function">
    <text evidence="3">Required for maturation of 30S ribosomal subunits.</text>
</comment>
<evidence type="ECO:0000256" key="2">
    <source>
        <dbReference type="ARBA" id="ARBA00022517"/>
    </source>
</evidence>
<evidence type="ECO:0000313" key="6">
    <source>
        <dbReference type="Proteomes" id="UP000235703"/>
    </source>
</evidence>
<keyword evidence="6" id="KW-1185">Reference proteome</keyword>
<dbReference type="SUPFAM" id="SSF74942">
    <property type="entry name" value="YhbC-like, C-terminal domain"/>
    <property type="match status" value="1"/>
</dbReference>
<comment type="subcellular location">
    <subcellularLocation>
        <location evidence="3">Cytoplasm</location>
    </subcellularLocation>
</comment>
<keyword evidence="1 3" id="KW-0963">Cytoplasm</keyword>
<dbReference type="GO" id="GO:0000028">
    <property type="term" value="P:ribosomal small subunit assembly"/>
    <property type="evidence" value="ECO:0007669"/>
    <property type="project" value="TreeGrafter"/>
</dbReference>
<dbReference type="HAMAP" id="MF_01077">
    <property type="entry name" value="RimP"/>
    <property type="match status" value="1"/>
</dbReference>
<dbReference type="PANTHER" id="PTHR33867:SF1">
    <property type="entry name" value="RIBOSOME MATURATION FACTOR RIMP"/>
    <property type="match status" value="1"/>
</dbReference>
<keyword evidence="2 3" id="KW-0690">Ribosome biogenesis</keyword>
<dbReference type="GO" id="GO:0006412">
    <property type="term" value="P:translation"/>
    <property type="evidence" value="ECO:0007669"/>
    <property type="project" value="TreeGrafter"/>
</dbReference>
<dbReference type="InterPro" id="IPR035956">
    <property type="entry name" value="RimP_N_sf"/>
</dbReference>
<dbReference type="AlphaFoldDB" id="A0A2N6PFR1"/>
<evidence type="ECO:0000256" key="1">
    <source>
        <dbReference type="ARBA" id="ARBA00022490"/>
    </source>
</evidence>
<dbReference type="InterPro" id="IPR036847">
    <property type="entry name" value="RimP_C_sf"/>
</dbReference>
<comment type="similarity">
    <text evidence="3">Belongs to the RimP family.</text>
</comment>
<dbReference type="SUPFAM" id="SSF75420">
    <property type="entry name" value="YhbC-like, N-terminal domain"/>
    <property type="match status" value="1"/>
</dbReference>
<dbReference type="Pfam" id="PF02576">
    <property type="entry name" value="RimP_N"/>
    <property type="match status" value="1"/>
</dbReference>
<name>A0A2N6PFR1_9MICO</name>
<dbReference type="Proteomes" id="UP000235703">
    <property type="component" value="Unassembled WGS sequence"/>
</dbReference>
<sequence>MDKHTVPVRDAIVEPLAARGIVVEDITAHVAGRFRTLTVVIDLDGTTTDPVSLDHITEATRIISETIDDLPLFNDHAYDLQVTSPGATRPLREIRHFQRVIGRTLAVRTTSDEEFEGVLLTVSDGDAPEAVFRLADGSERSLRLAGIAHAEAVLQFK</sequence>
<accession>A0A2N6PFR1</accession>
<proteinExistence type="inferred from homology"/>
<dbReference type="PANTHER" id="PTHR33867">
    <property type="entry name" value="RIBOSOME MATURATION FACTOR RIMP"/>
    <property type="match status" value="1"/>
</dbReference>
<dbReference type="Gene3D" id="3.30.300.70">
    <property type="entry name" value="RimP-like superfamily, N-terminal"/>
    <property type="match status" value="1"/>
</dbReference>
<dbReference type="GO" id="GO:0005829">
    <property type="term" value="C:cytosol"/>
    <property type="evidence" value="ECO:0007669"/>
    <property type="project" value="TreeGrafter"/>
</dbReference>
<dbReference type="OrthoDB" id="9805006at2"/>
<dbReference type="EMBL" id="PNFZ01000006">
    <property type="protein sequence ID" value="PMB97524.1"/>
    <property type="molecule type" value="Genomic_DNA"/>
</dbReference>
<gene>
    <name evidence="3" type="primary">rimP</name>
    <name evidence="5" type="ORF">CJ198_10750</name>
</gene>
<feature type="domain" description="Ribosome maturation factor RimP N-terminal" evidence="4">
    <location>
        <begin position="13"/>
        <end position="87"/>
    </location>
</feature>
<comment type="caution">
    <text evidence="5">The sequence shown here is derived from an EMBL/GenBank/DDBJ whole genome shotgun (WGS) entry which is preliminary data.</text>
</comment>
<dbReference type="RefSeq" id="WP_102162607.1">
    <property type="nucleotide sequence ID" value="NZ_PNFZ01000006.1"/>
</dbReference>
<reference evidence="5 6" key="1">
    <citation type="submission" date="2017-09" db="EMBL/GenBank/DDBJ databases">
        <title>Bacterial strain isolated from the female urinary microbiota.</title>
        <authorList>
            <person name="Thomas-White K."/>
            <person name="Kumar N."/>
            <person name="Forster S."/>
            <person name="Putonti C."/>
            <person name="Lawley T."/>
            <person name="Wolfe A.J."/>
        </authorList>
    </citation>
    <scope>NUCLEOTIDE SEQUENCE [LARGE SCALE GENOMIC DNA]</scope>
    <source>
        <strain evidence="5 6">UMB0680</strain>
    </source>
</reference>